<evidence type="ECO:0000313" key="6">
    <source>
        <dbReference type="Proteomes" id="UP001175271"/>
    </source>
</evidence>
<dbReference type="InterPro" id="IPR016187">
    <property type="entry name" value="CTDL_fold"/>
</dbReference>
<feature type="signal peptide" evidence="2">
    <location>
        <begin position="1"/>
        <end position="17"/>
    </location>
</feature>
<dbReference type="PANTHER" id="PTHR31024">
    <property type="entry name" value="C-TYPE LECTIN"/>
    <property type="match status" value="1"/>
</dbReference>
<gene>
    <name evidence="5" type="ORF">QR680_012980</name>
</gene>
<comment type="caution">
    <text evidence="5">The sequence shown here is derived from an EMBL/GenBank/DDBJ whole genome shotgun (WGS) entry which is preliminary data.</text>
</comment>
<evidence type="ECO:0000256" key="2">
    <source>
        <dbReference type="SAM" id="SignalP"/>
    </source>
</evidence>
<dbReference type="InterPro" id="IPR018378">
    <property type="entry name" value="C-type_lectin_CS"/>
</dbReference>
<dbReference type="PANTHER" id="PTHR31024:SF13">
    <property type="entry name" value="C-TYPE LECTIN DOMAIN-CONTAINING PROTEIN 160"/>
    <property type="match status" value="1"/>
</dbReference>
<dbReference type="SMART" id="SM00327">
    <property type="entry name" value="VWA"/>
    <property type="match status" value="1"/>
</dbReference>
<evidence type="ECO:0000259" key="3">
    <source>
        <dbReference type="PROSITE" id="PS50041"/>
    </source>
</evidence>
<dbReference type="InterPro" id="IPR016186">
    <property type="entry name" value="C-type_lectin-like/link_sf"/>
</dbReference>
<evidence type="ECO:0000313" key="5">
    <source>
        <dbReference type="EMBL" id="KAK0417390.1"/>
    </source>
</evidence>
<accession>A0AA39I5E4</accession>
<dbReference type="AlphaFoldDB" id="A0AA39I5E4"/>
<keyword evidence="1" id="KW-1015">Disulfide bond</keyword>
<evidence type="ECO:0008006" key="7">
    <source>
        <dbReference type="Google" id="ProtNLM"/>
    </source>
</evidence>
<feature type="chain" id="PRO_5041314775" description="C-type lectin domain-containing protein" evidence="2">
    <location>
        <begin position="18"/>
        <end position="416"/>
    </location>
</feature>
<dbReference type="InterPro" id="IPR002035">
    <property type="entry name" value="VWF_A"/>
</dbReference>
<evidence type="ECO:0000259" key="4">
    <source>
        <dbReference type="PROSITE" id="PS50234"/>
    </source>
</evidence>
<organism evidence="5 6">
    <name type="scientific">Steinernema hermaphroditum</name>
    <dbReference type="NCBI Taxonomy" id="289476"/>
    <lineage>
        <taxon>Eukaryota</taxon>
        <taxon>Metazoa</taxon>
        <taxon>Ecdysozoa</taxon>
        <taxon>Nematoda</taxon>
        <taxon>Chromadorea</taxon>
        <taxon>Rhabditida</taxon>
        <taxon>Tylenchina</taxon>
        <taxon>Panagrolaimomorpha</taxon>
        <taxon>Strongyloidoidea</taxon>
        <taxon>Steinernematidae</taxon>
        <taxon>Steinernema</taxon>
    </lineage>
</organism>
<dbReference type="Gene3D" id="3.10.100.10">
    <property type="entry name" value="Mannose-Binding Protein A, subunit A"/>
    <property type="match status" value="1"/>
</dbReference>
<dbReference type="Pfam" id="PF00092">
    <property type="entry name" value="VWA"/>
    <property type="match status" value="1"/>
</dbReference>
<dbReference type="SUPFAM" id="SSF56436">
    <property type="entry name" value="C-type lectin-like"/>
    <property type="match status" value="1"/>
</dbReference>
<dbReference type="PROSITE" id="PS00615">
    <property type="entry name" value="C_TYPE_LECTIN_1"/>
    <property type="match status" value="1"/>
</dbReference>
<evidence type="ECO:0000256" key="1">
    <source>
        <dbReference type="ARBA" id="ARBA00023157"/>
    </source>
</evidence>
<name>A0AA39I5E4_9BILA</name>
<dbReference type="GO" id="GO:0045087">
    <property type="term" value="P:innate immune response"/>
    <property type="evidence" value="ECO:0007669"/>
    <property type="project" value="TreeGrafter"/>
</dbReference>
<keyword evidence="6" id="KW-1185">Reference proteome</keyword>
<dbReference type="SMART" id="SM00034">
    <property type="entry name" value="CLECT"/>
    <property type="match status" value="1"/>
</dbReference>
<reference evidence="5" key="1">
    <citation type="submission" date="2023-06" db="EMBL/GenBank/DDBJ databases">
        <title>Genomic analysis of the entomopathogenic nematode Steinernema hermaphroditum.</title>
        <authorList>
            <person name="Schwarz E.M."/>
            <person name="Heppert J.K."/>
            <person name="Baniya A."/>
            <person name="Schwartz H.T."/>
            <person name="Tan C.-H."/>
            <person name="Antoshechkin I."/>
            <person name="Sternberg P.W."/>
            <person name="Goodrich-Blair H."/>
            <person name="Dillman A.R."/>
        </authorList>
    </citation>
    <scope>NUCLEOTIDE SEQUENCE</scope>
    <source>
        <strain evidence="5">PS9179</strain>
        <tissue evidence="5">Whole animal</tissue>
    </source>
</reference>
<dbReference type="Gene3D" id="3.40.50.410">
    <property type="entry name" value="von Willebrand factor, type A domain"/>
    <property type="match status" value="1"/>
</dbReference>
<dbReference type="InterPro" id="IPR036465">
    <property type="entry name" value="vWFA_dom_sf"/>
</dbReference>
<protein>
    <recommendedName>
        <fullName evidence="7">C-type lectin domain-containing protein</fullName>
    </recommendedName>
</protein>
<proteinExistence type="predicted"/>
<dbReference type="PROSITE" id="PS50234">
    <property type="entry name" value="VWFA"/>
    <property type="match status" value="1"/>
</dbReference>
<dbReference type="PROSITE" id="PS50041">
    <property type="entry name" value="C_TYPE_LECTIN_2"/>
    <property type="match status" value="1"/>
</dbReference>
<keyword evidence="2" id="KW-0732">Signal</keyword>
<dbReference type="Proteomes" id="UP001175271">
    <property type="component" value="Unassembled WGS sequence"/>
</dbReference>
<dbReference type="SUPFAM" id="SSF53300">
    <property type="entry name" value="vWA-like"/>
    <property type="match status" value="1"/>
</dbReference>
<dbReference type="EMBL" id="JAUCMV010000002">
    <property type="protein sequence ID" value="KAK0417390.1"/>
    <property type="molecule type" value="Genomic_DNA"/>
</dbReference>
<dbReference type="CDD" id="cd00037">
    <property type="entry name" value="CLECT"/>
    <property type="match status" value="1"/>
</dbReference>
<dbReference type="InterPro" id="IPR001304">
    <property type="entry name" value="C-type_lectin-like"/>
</dbReference>
<sequence>MRILTLCFALLLCTVRAQNAKSSISVTIPASSTIPATSTATSLPATVDRECACTVSKIWLDITVIIDVSEAMGDGVYSVAAQLASIFGQLSVSQQNGQFSRVALVTAGGQAGKLSDLTTYQNTDALIDDLAALQPGNDKTINIQAALKTASDIFALSGSQRNRKQVVLLYASAYNRGGYSDPKETALQMQDSGIAIISVAYVQASETNDILKISELASPGFGFSNVKTKDLIKSITETFCQVNCFCPTNWAQFADTYNSPGSHKYGVCVRYVGIQASWFAANAIGCRNKGSTGSYLVTEFSNTKQQFNKAYYADANNQTGSSSHAVNYHIGLRTNVPNTGYVWVQGTHKNIPFDSKAFHAWGPGYPNISLGDCVTARSNSFTEQWENTNCFTNAQNYLCEAPACDTDNYCESTDDF</sequence>
<feature type="domain" description="C-type lectin" evidence="3">
    <location>
        <begin position="286"/>
        <end position="390"/>
    </location>
</feature>
<feature type="domain" description="VWFA" evidence="4">
    <location>
        <begin position="61"/>
        <end position="242"/>
    </location>
</feature>